<dbReference type="UniPathway" id="UPA00035">
    <property type="reaction ID" value="UER00040"/>
</dbReference>
<evidence type="ECO:0000256" key="8">
    <source>
        <dbReference type="ARBA" id="ARBA00022822"/>
    </source>
</evidence>
<evidence type="ECO:0000313" key="16">
    <source>
        <dbReference type="EMBL" id="PIA17254.1"/>
    </source>
</evidence>
<evidence type="ECO:0000256" key="11">
    <source>
        <dbReference type="ARBA" id="ARBA00023239"/>
    </source>
</evidence>
<keyword evidence="17" id="KW-1185">Reference proteome</keyword>
<dbReference type="OrthoDB" id="524799at2759"/>
<evidence type="ECO:0000256" key="5">
    <source>
        <dbReference type="ARBA" id="ARBA00012362"/>
    </source>
</evidence>
<evidence type="ECO:0000256" key="10">
    <source>
        <dbReference type="ARBA" id="ARBA00023141"/>
    </source>
</evidence>
<evidence type="ECO:0000256" key="2">
    <source>
        <dbReference type="ARBA" id="ARBA00004696"/>
    </source>
</evidence>
<dbReference type="CDD" id="cd00331">
    <property type="entry name" value="IGPS"/>
    <property type="match status" value="1"/>
</dbReference>
<dbReference type="EMBL" id="KZ303495">
    <property type="protein sequence ID" value="PIA17254.1"/>
    <property type="molecule type" value="Genomic_DNA"/>
</dbReference>
<dbReference type="EC" id="4.1.1.48" evidence="5"/>
<keyword evidence="7" id="KW-0028">Amino-acid biosynthesis</keyword>
<keyword evidence="10" id="KW-0057">Aromatic amino acid biosynthesis</keyword>
<organism evidence="16 17">
    <name type="scientific">Coemansia reversa (strain ATCC 12441 / NRRL 1564)</name>
    <dbReference type="NCBI Taxonomy" id="763665"/>
    <lineage>
        <taxon>Eukaryota</taxon>
        <taxon>Fungi</taxon>
        <taxon>Fungi incertae sedis</taxon>
        <taxon>Zoopagomycota</taxon>
        <taxon>Kickxellomycotina</taxon>
        <taxon>Kickxellomycetes</taxon>
        <taxon>Kickxellales</taxon>
        <taxon>Kickxellaceae</taxon>
        <taxon>Coemansia</taxon>
    </lineage>
</organism>
<evidence type="ECO:0000256" key="1">
    <source>
        <dbReference type="ARBA" id="ARBA00001633"/>
    </source>
</evidence>
<dbReference type="PANTHER" id="PTHR43418">
    <property type="entry name" value="MULTIFUNCTIONAL TRYPTOPHAN BIOSYNTHESIS PROTEIN-RELATED"/>
    <property type="match status" value="1"/>
</dbReference>
<dbReference type="Pfam" id="PF00117">
    <property type="entry name" value="GATase"/>
    <property type="match status" value="1"/>
</dbReference>
<dbReference type="InterPro" id="IPR029062">
    <property type="entry name" value="Class_I_gatase-like"/>
</dbReference>
<dbReference type="PRINTS" id="PR00097">
    <property type="entry name" value="ANTSNTHASEII"/>
</dbReference>
<dbReference type="PANTHER" id="PTHR43418:SF4">
    <property type="entry name" value="MULTIFUNCTIONAL TRYPTOPHAN BIOSYNTHESIS PROTEIN"/>
    <property type="match status" value="1"/>
</dbReference>
<dbReference type="InterPro" id="IPR006221">
    <property type="entry name" value="TrpG/PapA_dom"/>
</dbReference>
<gene>
    <name evidence="16" type="ORF">COEREDRAFT_41095</name>
</gene>
<dbReference type="Gene3D" id="3.20.20.70">
    <property type="entry name" value="Aldolase class I"/>
    <property type="match status" value="1"/>
</dbReference>
<dbReference type="AlphaFoldDB" id="A0A2G5BE21"/>
<reference evidence="16 17" key="1">
    <citation type="journal article" date="2015" name="Genome Biol. Evol.">
        <title>Phylogenomic analyses indicate that early fungi evolved digesting cell walls of algal ancestors of land plants.</title>
        <authorList>
            <person name="Chang Y."/>
            <person name="Wang S."/>
            <person name="Sekimoto S."/>
            <person name="Aerts A.L."/>
            <person name="Choi C."/>
            <person name="Clum A."/>
            <person name="LaButti K.M."/>
            <person name="Lindquist E.A."/>
            <person name="Yee Ngan C."/>
            <person name="Ohm R.A."/>
            <person name="Salamov A.A."/>
            <person name="Grigoriev I.V."/>
            <person name="Spatafora J.W."/>
            <person name="Berbee M.L."/>
        </authorList>
    </citation>
    <scope>NUCLEOTIDE SEQUENCE [LARGE SCALE GENOMIC DNA]</scope>
    <source>
        <strain evidence="16 17">NRRL 1564</strain>
    </source>
</reference>
<comment type="pathway">
    <text evidence="2">Amino-acid biosynthesis; L-tryptophan biosynthesis; L-tryptophan from chorismate: step 4/5.</text>
</comment>
<evidence type="ECO:0000256" key="6">
    <source>
        <dbReference type="ARBA" id="ARBA00018819"/>
    </source>
</evidence>
<dbReference type="InterPro" id="IPR013785">
    <property type="entry name" value="Aldolase_TIM"/>
</dbReference>
<keyword evidence="11" id="KW-0456">Lyase</keyword>
<dbReference type="GO" id="GO:0000162">
    <property type="term" value="P:L-tryptophan biosynthetic process"/>
    <property type="evidence" value="ECO:0007669"/>
    <property type="project" value="UniProtKB-UniPathway"/>
</dbReference>
<comment type="catalytic activity">
    <reaction evidence="13">
        <text>chorismate + L-glutamine = anthranilate + pyruvate + L-glutamate + H(+)</text>
        <dbReference type="Rhea" id="RHEA:21732"/>
        <dbReference type="ChEBI" id="CHEBI:15361"/>
        <dbReference type="ChEBI" id="CHEBI:15378"/>
        <dbReference type="ChEBI" id="CHEBI:16567"/>
        <dbReference type="ChEBI" id="CHEBI:29748"/>
        <dbReference type="ChEBI" id="CHEBI:29985"/>
        <dbReference type="ChEBI" id="CHEBI:58359"/>
        <dbReference type="EC" id="4.1.3.27"/>
    </reaction>
</comment>
<dbReference type="Gene3D" id="3.40.50.880">
    <property type="match status" value="1"/>
</dbReference>
<dbReference type="InterPro" id="IPR013798">
    <property type="entry name" value="Indole-3-glycerol_P_synth_dom"/>
</dbReference>
<evidence type="ECO:0000313" key="17">
    <source>
        <dbReference type="Proteomes" id="UP000242474"/>
    </source>
</evidence>
<dbReference type="NCBIfam" id="TIGR00566">
    <property type="entry name" value="trpG_papA"/>
    <property type="match status" value="1"/>
</dbReference>
<proteinExistence type="predicted"/>
<comment type="catalytic activity">
    <reaction evidence="1">
        <text>1-(2-carboxyphenylamino)-1-deoxy-D-ribulose 5-phosphate + H(+) = (1S,2R)-1-C-(indol-3-yl)glycerol 3-phosphate + CO2 + H2O</text>
        <dbReference type="Rhea" id="RHEA:23476"/>
        <dbReference type="ChEBI" id="CHEBI:15377"/>
        <dbReference type="ChEBI" id="CHEBI:15378"/>
        <dbReference type="ChEBI" id="CHEBI:16526"/>
        <dbReference type="ChEBI" id="CHEBI:58613"/>
        <dbReference type="ChEBI" id="CHEBI:58866"/>
        <dbReference type="EC" id="4.1.1.48"/>
    </reaction>
</comment>
<dbReference type="FunFam" id="3.40.50.880:FF:000031">
    <property type="entry name" value="Multifunctional tryptophan biosynthesis protein"/>
    <property type="match status" value="1"/>
</dbReference>
<dbReference type="InterPro" id="IPR050472">
    <property type="entry name" value="Anth_synth/Amidotransfase"/>
</dbReference>
<sequence length="512" mass="55388">MTTVLLDAYDSFTFNLYQYLSQAGADVQVFRNDKITLEEVIALKPRNIVLSPGPGHPREDPGICYEVLEHFAGRVPILGVCLGQQMMYEHYGGTVGFAGEIHHGKTSLVAHDGLGLYRDIEQMFPITRYHSLAGDPATLPGCLEVTSWTANGVVMGVRHKSYTIEGVQYHPESILSENGLKMLRNFLALSAGTWDECPGARVPEDVVNHYPGRTATATDSSSSSPNATAVVKGGSDILSQIFRQRQRDVALQKSQPERSLSALQRLMELGLAPPQIDFAQRLRSAAVGRLAVLAEIKRASPSKGDISPTAIAAEHALEYARAGAAAISVLTEPTWFKGSIDDLRDVRRVLDNAVDNRPAVLRKEFVFDRYQIAEARLAGADSVLLIVKMLSQLQLRSLIAYARDLQMEPLVEVNNAEEMAVALSEDAKVIGVNNRNLRTFDVDISTTSSLAASVPEDVVLVALSGIVNPQDAAIYADSGVGAVLVGEALMRAEDKAAFVQGLQNAGKPSSHS</sequence>
<dbReference type="InterPro" id="IPR011060">
    <property type="entry name" value="RibuloseP-bd_barrel"/>
</dbReference>
<dbReference type="SUPFAM" id="SSF51366">
    <property type="entry name" value="Ribulose-phoshate binding barrel"/>
    <property type="match status" value="1"/>
</dbReference>
<dbReference type="PROSITE" id="PS51273">
    <property type="entry name" value="GATASE_TYPE_1"/>
    <property type="match status" value="1"/>
</dbReference>
<dbReference type="EC" id="4.1.3.27" evidence="4"/>
<evidence type="ECO:0000259" key="15">
    <source>
        <dbReference type="Pfam" id="PF00218"/>
    </source>
</evidence>
<feature type="domain" description="Indole-3-glycerol phosphate synthase" evidence="15">
    <location>
        <begin position="238"/>
        <end position="501"/>
    </location>
</feature>
<keyword evidence="12" id="KW-0511">Multifunctional enzyme</keyword>
<dbReference type="Proteomes" id="UP000242474">
    <property type="component" value="Unassembled WGS sequence"/>
</dbReference>
<dbReference type="GO" id="GO:0004425">
    <property type="term" value="F:indole-3-glycerol-phosphate synthase activity"/>
    <property type="evidence" value="ECO:0007669"/>
    <property type="project" value="UniProtKB-EC"/>
</dbReference>
<evidence type="ECO:0000256" key="12">
    <source>
        <dbReference type="ARBA" id="ARBA00023268"/>
    </source>
</evidence>
<evidence type="ECO:0000256" key="13">
    <source>
        <dbReference type="ARBA" id="ARBA00047683"/>
    </source>
</evidence>
<name>A0A2G5BE21_COERN</name>
<dbReference type="CDD" id="cd01743">
    <property type="entry name" value="GATase1_Anthranilate_Synthase"/>
    <property type="match status" value="1"/>
</dbReference>
<keyword evidence="8" id="KW-0822">Tryptophan biosynthesis</keyword>
<keyword evidence="9" id="KW-0315">Glutamine amidotransferase</keyword>
<accession>A0A2G5BE21</accession>
<evidence type="ECO:0000256" key="4">
    <source>
        <dbReference type="ARBA" id="ARBA00012266"/>
    </source>
</evidence>
<evidence type="ECO:0000256" key="9">
    <source>
        <dbReference type="ARBA" id="ARBA00022962"/>
    </source>
</evidence>
<dbReference type="STRING" id="763665.A0A2G5BE21"/>
<evidence type="ECO:0000256" key="7">
    <source>
        <dbReference type="ARBA" id="ARBA00022605"/>
    </source>
</evidence>
<dbReference type="SUPFAM" id="SSF52317">
    <property type="entry name" value="Class I glutamine amidotransferase-like"/>
    <property type="match status" value="1"/>
</dbReference>
<dbReference type="Pfam" id="PF00218">
    <property type="entry name" value="IGPS"/>
    <property type="match status" value="1"/>
</dbReference>
<dbReference type="PRINTS" id="PR00096">
    <property type="entry name" value="GATASE"/>
</dbReference>
<dbReference type="InterPro" id="IPR017926">
    <property type="entry name" value="GATASE"/>
</dbReference>
<dbReference type="GO" id="GO:0005829">
    <property type="term" value="C:cytosol"/>
    <property type="evidence" value="ECO:0007669"/>
    <property type="project" value="TreeGrafter"/>
</dbReference>
<dbReference type="InterPro" id="IPR001468">
    <property type="entry name" value="Indole-3-GlycerolPSynthase_CS"/>
</dbReference>
<protein>
    <recommendedName>
        <fullName evidence="6">Multifunctional tryptophan biosynthesis protein</fullName>
        <ecNumber evidence="5">4.1.1.48</ecNumber>
        <ecNumber evidence="4">4.1.3.27</ecNumber>
    </recommendedName>
</protein>
<dbReference type="GO" id="GO:0004049">
    <property type="term" value="F:anthranilate synthase activity"/>
    <property type="evidence" value="ECO:0007669"/>
    <property type="project" value="UniProtKB-EC"/>
</dbReference>
<evidence type="ECO:0000256" key="3">
    <source>
        <dbReference type="ARBA" id="ARBA00004873"/>
    </source>
</evidence>
<dbReference type="PROSITE" id="PS00614">
    <property type="entry name" value="IGPS"/>
    <property type="match status" value="1"/>
</dbReference>
<evidence type="ECO:0000259" key="14">
    <source>
        <dbReference type="Pfam" id="PF00117"/>
    </source>
</evidence>
<dbReference type="FunFam" id="3.20.20.70:FF:000136">
    <property type="entry name" value="Multifunctional tryptophan biosynthesis protein"/>
    <property type="match status" value="1"/>
</dbReference>
<comment type="pathway">
    <text evidence="3">Amino-acid biosynthesis; L-tryptophan biosynthesis; L-tryptophan from chorismate: step 1/5.</text>
</comment>
<feature type="domain" description="Glutamine amidotransferase" evidence="14">
    <location>
        <begin position="4"/>
        <end position="187"/>
    </location>
</feature>